<sequence>MDGQGSRGEQLGKLRAEREAKTIMTWKAESRTRGASEPTECQVGVETAMPCLTAVPVEGGMKKKERTGPLTNHLKESESSEEYTGGSCRGKHSWTGAPPTGGGVVGAGKCRRHADGRETVTFGPAFLSPPLNFCTYSPVAAEILNKSKITCLLVELSYIWDTGNVLDGRNLVVLPEISLRFQSSRRDV</sequence>
<dbReference type="Proteomes" id="UP000266841">
    <property type="component" value="Unassembled WGS sequence"/>
</dbReference>
<gene>
    <name evidence="2" type="ORF">THAOC_30191</name>
</gene>
<evidence type="ECO:0000313" key="3">
    <source>
        <dbReference type="Proteomes" id="UP000266841"/>
    </source>
</evidence>
<reference evidence="2 3" key="1">
    <citation type="journal article" date="2012" name="Genome Biol.">
        <title>Genome and low-iron response of an oceanic diatom adapted to chronic iron limitation.</title>
        <authorList>
            <person name="Lommer M."/>
            <person name="Specht M."/>
            <person name="Roy A.S."/>
            <person name="Kraemer L."/>
            <person name="Andreson R."/>
            <person name="Gutowska M.A."/>
            <person name="Wolf J."/>
            <person name="Bergner S.V."/>
            <person name="Schilhabel M.B."/>
            <person name="Klostermeier U.C."/>
            <person name="Beiko R.G."/>
            <person name="Rosenstiel P."/>
            <person name="Hippler M."/>
            <person name="Laroche J."/>
        </authorList>
    </citation>
    <scope>NUCLEOTIDE SEQUENCE [LARGE SCALE GENOMIC DNA]</scope>
    <source>
        <strain evidence="2 3">CCMP1005</strain>
    </source>
</reference>
<feature type="region of interest" description="Disordered" evidence="1">
    <location>
        <begin position="62"/>
        <end position="102"/>
    </location>
</feature>
<proteinExistence type="predicted"/>
<name>K0RPC5_THAOC</name>
<dbReference type="EMBL" id="AGNL01043099">
    <property type="protein sequence ID" value="EJK50721.1"/>
    <property type="molecule type" value="Genomic_DNA"/>
</dbReference>
<accession>K0RPC5</accession>
<keyword evidence="3" id="KW-1185">Reference proteome</keyword>
<evidence type="ECO:0000256" key="1">
    <source>
        <dbReference type="SAM" id="MobiDB-lite"/>
    </source>
</evidence>
<protein>
    <submittedName>
        <fullName evidence="2">Uncharacterized protein</fullName>
    </submittedName>
</protein>
<comment type="caution">
    <text evidence="2">The sequence shown here is derived from an EMBL/GenBank/DDBJ whole genome shotgun (WGS) entry which is preliminary data.</text>
</comment>
<evidence type="ECO:0000313" key="2">
    <source>
        <dbReference type="EMBL" id="EJK50721.1"/>
    </source>
</evidence>
<dbReference type="AlphaFoldDB" id="K0RPC5"/>
<organism evidence="2 3">
    <name type="scientific">Thalassiosira oceanica</name>
    <name type="common">Marine diatom</name>
    <dbReference type="NCBI Taxonomy" id="159749"/>
    <lineage>
        <taxon>Eukaryota</taxon>
        <taxon>Sar</taxon>
        <taxon>Stramenopiles</taxon>
        <taxon>Ochrophyta</taxon>
        <taxon>Bacillariophyta</taxon>
        <taxon>Coscinodiscophyceae</taxon>
        <taxon>Thalassiosirophycidae</taxon>
        <taxon>Thalassiosirales</taxon>
        <taxon>Thalassiosiraceae</taxon>
        <taxon>Thalassiosira</taxon>
    </lineage>
</organism>